<gene>
    <name evidence="11" type="primary">murE</name>
    <name evidence="17" type="ORF">JGI4_01061</name>
    <name evidence="16" type="ORF">JGI8_00208</name>
</gene>
<dbReference type="NCBIfam" id="NF001126">
    <property type="entry name" value="PRK00139.1-4"/>
    <property type="match status" value="1"/>
</dbReference>
<comment type="catalytic activity">
    <reaction evidence="11">
        <text>UDP-N-acetyl-alpha-D-muramoyl-L-alanyl-D-glutamate + meso-2,6-diaminopimelate + ATP = UDP-N-acetyl-alpha-D-muramoyl-L-alanyl-gamma-D-glutamyl-meso-2,6-diaminopimelate + ADP + phosphate + H(+)</text>
        <dbReference type="Rhea" id="RHEA:23676"/>
        <dbReference type="ChEBI" id="CHEBI:15378"/>
        <dbReference type="ChEBI" id="CHEBI:30616"/>
        <dbReference type="ChEBI" id="CHEBI:43474"/>
        <dbReference type="ChEBI" id="CHEBI:57791"/>
        <dbReference type="ChEBI" id="CHEBI:83900"/>
        <dbReference type="ChEBI" id="CHEBI:83905"/>
        <dbReference type="ChEBI" id="CHEBI:456216"/>
        <dbReference type="EC" id="6.3.2.13"/>
    </reaction>
</comment>
<dbReference type="Pfam" id="PF02875">
    <property type="entry name" value="Mur_ligase_C"/>
    <property type="match status" value="1"/>
</dbReference>
<comment type="similarity">
    <text evidence="1 11">Belongs to the MurCDEF family. MurE subfamily.</text>
</comment>
<dbReference type="InterPro" id="IPR004101">
    <property type="entry name" value="Mur_ligase_C"/>
</dbReference>
<dbReference type="GO" id="GO:0004326">
    <property type="term" value="F:tetrahydrofolylpolyglutamate synthase activity"/>
    <property type="evidence" value="ECO:0007669"/>
    <property type="project" value="InterPro"/>
</dbReference>
<dbReference type="InterPro" id="IPR005761">
    <property type="entry name" value="UDP-N-AcMur-Glu-dNH2Pim_ligase"/>
</dbReference>
<evidence type="ECO:0000259" key="13">
    <source>
        <dbReference type="Pfam" id="PF01225"/>
    </source>
</evidence>
<dbReference type="Gene3D" id="3.40.1390.10">
    <property type="entry name" value="MurE/MurF, N-terminal domain"/>
    <property type="match status" value="1"/>
</dbReference>
<dbReference type="EC" id="6.3.2.13" evidence="11"/>
<evidence type="ECO:0000313" key="17">
    <source>
        <dbReference type="EMBL" id="CUU04592.1"/>
    </source>
</evidence>
<evidence type="ECO:0000256" key="3">
    <source>
        <dbReference type="ARBA" id="ARBA00022598"/>
    </source>
</evidence>
<sequence>MKLSEILKYLRVKKFVGDENVNISGIAYDSREVEEGDLFVAIRGLNVDGHRFIPEAVLAGAVAVILENDIIDDNYFVERNVAKIVVPDSRKALAVVSSAFYGFPSKKLKLVGVTGTNGKTTTTHLIKSILEFGGLKAGLIGTINYVIGDEIIPAGQTTPESLELNKFISKMVEKGISACVMEVSSHALALDRVYELDFDVGVFTNLTHDHLDFHQTFEAYFQAKKILFDSLKQSAYAVYNIDDPYGEKIIADTRAEKLSYGRSERADVRIKEFKFGFDGTRVVVQFPNGAELDINSKLIGEFNVYNISSAVAVGYALGIEYEDIKRGIEAVENVKGRFEKITSPDGYTVIIDYAHTPDALEKCIDAILKVKEQVGGGRLITVFGCGGDRDKSKRPIMGKISTEKSDITVITSDNPRFEDPEEIISDILEGVKENSVYYVFVDRREAIERALEMAEKNDVVLIAGKGHEEYQIIRDVKVPFSDSQVVFEYFKTKVKGQS</sequence>
<comment type="pathway">
    <text evidence="11 12">Cell wall biogenesis; peptidoglycan biosynthesis.</text>
</comment>
<feature type="binding site" evidence="11">
    <location>
        <position position="156"/>
    </location>
    <ligand>
        <name>UDP-N-acetyl-alpha-D-muramoyl-L-alanyl-D-glutamate</name>
        <dbReference type="ChEBI" id="CHEBI:83900"/>
    </ligand>
</feature>
<evidence type="ECO:0000256" key="2">
    <source>
        <dbReference type="ARBA" id="ARBA00022490"/>
    </source>
</evidence>
<keyword evidence="9 11" id="KW-0131">Cell cycle</keyword>
<dbReference type="NCBIfam" id="TIGR01085">
    <property type="entry name" value="murE"/>
    <property type="match status" value="1"/>
</dbReference>
<dbReference type="EMBL" id="FAOP01000004">
    <property type="protein sequence ID" value="CUU04592.1"/>
    <property type="molecule type" value="Genomic_DNA"/>
</dbReference>
<feature type="binding site" evidence="11">
    <location>
        <position position="389"/>
    </location>
    <ligand>
        <name>meso-2,6-diaminopimelate</name>
        <dbReference type="ChEBI" id="CHEBI:57791"/>
    </ligand>
</feature>
<reference evidence="17 18" key="1">
    <citation type="submission" date="2015-11" db="EMBL/GenBank/DDBJ databases">
        <authorList>
            <person name="Zhang Y."/>
            <person name="Guo Z."/>
        </authorList>
    </citation>
    <scope>NUCLEOTIDE SEQUENCE [LARGE SCALE GENOMIC DNA]</scope>
    <source>
        <strain evidence="17">JGI-4</strain>
    </source>
</reference>
<dbReference type="InterPro" id="IPR036615">
    <property type="entry name" value="Mur_ligase_C_dom_sf"/>
</dbReference>
<accession>A0A0P1P6D2</accession>
<reference evidence="16 19" key="2">
    <citation type="submission" date="2015-11" db="EMBL/GenBank/DDBJ databases">
        <authorList>
            <person name="Varghese N."/>
        </authorList>
    </citation>
    <scope>NUCLEOTIDE SEQUENCE [LARGE SCALE GENOMIC DNA]</scope>
    <source>
        <strain evidence="16 19">JGI-8</strain>
    </source>
</reference>
<evidence type="ECO:0000256" key="7">
    <source>
        <dbReference type="ARBA" id="ARBA00022960"/>
    </source>
</evidence>
<dbReference type="AlphaFoldDB" id="A0A0P1M9P3"/>
<dbReference type="Proteomes" id="UP000182011">
    <property type="component" value="Unassembled WGS sequence"/>
</dbReference>
<dbReference type="InterPro" id="IPR036565">
    <property type="entry name" value="Mur-like_cat_sf"/>
</dbReference>
<evidence type="ECO:0000256" key="9">
    <source>
        <dbReference type="ARBA" id="ARBA00023306"/>
    </source>
</evidence>
<dbReference type="GO" id="GO:0008360">
    <property type="term" value="P:regulation of cell shape"/>
    <property type="evidence" value="ECO:0007669"/>
    <property type="project" value="UniProtKB-KW"/>
</dbReference>
<feature type="binding site" evidence="11">
    <location>
        <position position="192"/>
    </location>
    <ligand>
        <name>UDP-N-acetyl-alpha-D-muramoyl-L-alanyl-D-glutamate</name>
        <dbReference type="ChEBI" id="CHEBI:83900"/>
    </ligand>
</feature>
<dbReference type="Pfam" id="PF08245">
    <property type="entry name" value="Mur_ligase_M"/>
    <property type="match status" value="1"/>
</dbReference>
<keyword evidence="6 11" id="KW-0067">ATP-binding</keyword>
<evidence type="ECO:0000256" key="1">
    <source>
        <dbReference type="ARBA" id="ARBA00005898"/>
    </source>
</evidence>
<dbReference type="InterPro" id="IPR035911">
    <property type="entry name" value="MurE/MurF_N"/>
</dbReference>
<dbReference type="InterPro" id="IPR013221">
    <property type="entry name" value="Mur_ligase_cen"/>
</dbReference>
<keyword evidence="7 11" id="KW-0133">Cell shape</keyword>
<dbReference type="UniPathway" id="UPA00219"/>
<dbReference type="SUPFAM" id="SSF63418">
    <property type="entry name" value="MurE/MurF N-terminal domain"/>
    <property type="match status" value="1"/>
</dbReference>
<feature type="short sequence motif" description="Meso-diaminopimelate recognition motif" evidence="11">
    <location>
        <begin position="413"/>
        <end position="416"/>
    </location>
</feature>
<evidence type="ECO:0000256" key="12">
    <source>
        <dbReference type="RuleBase" id="RU004135"/>
    </source>
</evidence>
<keyword evidence="4 11" id="KW-0132">Cell division</keyword>
<dbReference type="SUPFAM" id="SSF53244">
    <property type="entry name" value="MurD-like peptide ligases, peptide-binding domain"/>
    <property type="match status" value="1"/>
</dbReference>
<dbReference type="Pfam" id="PF01225">
    <property type="entry name" value="Mur_ligase"/>
    <property type="match status" value="1"/>
</dbReference>
<dbReference type="GO" id="GO:0009252">
    <property type="term" value="P:peptidoglycan biosynthetic process"/>
    <property type="evidence" value="ECO:0007669"/>
    <property type="project" value="UniProtKB-UniRule"/>
</dbReference>
<evidence type="ECO:0000313" key="18">
    <source>
        <dbReference type="Proteomes" id="UP000182011"/>
    </source>
</evidence>
<comment type="PTM">
    <text evidence="11">Carboxylation is probably crucial for Mg(2+) binding and, consequently, for the gamma-phosphate positioning of ATP.</text>
</comment>
<comment type="subcellular location">
    <subcellularLocation>
        <location evidence="11 12">Cytoplasm</location>
    </subcellularLocation>
</comment>
<feature type="modified residue" description="N6-carboxylysine" evidence="11">
    <location>
        <position position="224"/>
    </location>
</feature>
<feature type="domain" description="Mur ligase C-terminal" evidence="14">
    <location>
        <begin position="336"/>
        <end position="466"/>
    </location>
</feature>
<accession>A0A0P1LXK3</accession>
<dbReference type="PANTHER" id="PTHR23135:SF4">
    <property type="entry name" value="UDP-N-ACETYLMURAMOYL-L-ALANYL-D-GLUTAMATE--2,6-DIAMINOPIMELATE LIGASE MURE HOMOLOG, CHLOROPLASTIC"/>
    <property type="match status" value="1"/>
</dbReference>
<dbReference type="GO" id="GO:0005737">
    <property type="term" value="C:cytoplasm"/>
    <property type="evidence" value="ECO:0007669"/>
    <property type="project" value="UniProtKB-SubCell"/>
</dbReference>
<accession>A0A0S4N0K3</accession>
<comment type="caution">
    <text evidence="11">Lacks conserved residue(s) required for the propagation of feature annotation.</text>
</comment>
<dbReference type="GO" id="GO:0008765">
    <property type="term" value="F:UDP-N-acetylmuramoylalanyl-D-glutamate-2,6-diaminopimelate ligase activity"/>
    <property type="evidence" value="ECO:0007669"/>
    <property type="project" value="UniProtKB-UniRule"/>
</dbReference>
<accession>A0A0P1LFY3</accession>
<comment type="cofactor">
    <cofactor evidence="11">
        <name>Mg(2+)</name>
        <dbReference type="ChEBI" id="CHEBI:18420"/>
    </cofactor>
</comment>
<dbReference type="GO" id="GO:0071555">
    <property type="term" value="P:cell wall organization"/>
    <property type="evidence" value="ECO:0007669"/>
    <property type="project" value="UniProtKB-KW"/>
</dbReference>
<evidence type="ECO:0000256" key="10">
    <source>
        <dbReference type="ARBA" id="ARBA00023316"/>
    </source>
</evidence>
<dbReference type="PANTHER" id="PTHR23135">
    <property type="entry name" value="MUR LIGASE FAMILY MEMBER"/>
    <property type="match status" value="1"/>
</dbReference>
<name>A0A0P1M9P3_9BACT</name>
<evidence type="ECO:0000256" key="8">
    <source>
        <dbReference type="ARBA" id="ARBA00022984"/>
    </source>
</evidence>
<proteinExistence type="inferred from homology"/>
<keyword evidence="11" id="KW-0460">Magnesium</keyword>
<dbReference type="SUPFAM" id="SSF53623">
    <property type="entry name" value="MurD-like peptide ligases, catalytic domain"/>
    <property type="match status" value="1"/>
</dbReference>
<feature type="binding site" evidence="11">
    <location>
        <position position="468"/>
    </location>
    <ligand>
        <name>meso-2,6-diaminopimelate</name>
        <dbReference type="ChEBI" id="CHEBI:57791"/>
    </ligand>
</feature>
<dbReference type="GO" id="GO:0000287">
    <property type="term" value="F:magnesium ion binding"/>
    <property type="evidence" value="ECO:0007669"/>
    <property type="project" value="UniProtKB-UniRule"/>
</dbReference>
<keyword evidence="8 11" id="KW-0573">Peptidoglycan synthesis</keyword>
<protein>
    <recommendedName>
        <fullName evidence="11">UDP-N-acetylmuramoyl-L-alanyl-D-glutamate--2,6-diaminopimelate ligase</fullName>
        <ecNumber evidence="11">6.3.2.13</ecNumber>
    </recommendedName>
    <alternativeName>
        <fullName evidence="11">Meso-A2pm-adding enzyme</fullName>
    </alternativeName>
    <alternativeName>
        <fullName evidence="11">Meso-diaminopimelate-adding enzyme</fullName>
    </alternativeName>
    <alternativeName>
        <fullName evidence="11">UDP-MurNAc-L-Ala-D-Glu:meso-diaminopimelate ligase</fullName>
    </alternativeName>
    <alternativeName>
        <fullName evidence="11">UDP-MurNAc-tripeptide synthetase</fullName>
    </alternativeName>
    <alternativeName>
        <fullName evidence="11">UDP-N-acetylmuramyl-tripeptide synthetase</fullName>
    </alternativeName>
</protein>
<evidence type="ECO:0000259" key="15">
    <source>
        <dbReference type="Pfam" id="PF08245"/>
    </source>
</evidence>
<dbReference type="InterPro" id="IPR000713">
    <property type="entry name" value="Mur_ligase_N"/>
</dbReference>
<feature type="binding site" evidence="11">
    <location>
        <begin position="157"/>
        <end position="158"/>
    </location>
    <ligand>
        <name>UDP-N-acetyl-alpha-D-muramoyl-L-alanyl-D-glutamate</name>
        <dbReference type="ChEBI" id="CHEBI:83900"/>
    </ligand>
</feature>
<evidence type="ECO:0000256" key="5">
    <source>
        <dbReference type="ARBA" id="ARBA00022741"/>
    </source>
</evidence>
<evidence type="ECO:0000313" key="16">
    <source>
        <dbReference type="EMBL" id="CUS78185.1"/>
    </source>
</evidence>
<dbReference type="STRING" id="1633631.GCA_001442925_01060"/>
<dbReference type="RefSeq" id="WP_075432564.1">
    <property type="nucleotide sequence ID" value="NZ_CZVI01000001.1"/>
</dbReference>
<keyword evidence="2 11" id="KW-0963">Cytoplasm</keyword>
<dbReference type="GO" id="GO:0051301">
    <property type="term" value="P:cell division"/>
    <property type="evidence" value="ECO:0007669"/>
    <property type="project" value="UniProtKB-KW"/>
</dbReference>
<keyword evidence="19" id="KW-1185">Reference proteome</keyword>
<feature type="binding site" evidence="11">
    <location>
        <position position="30"/>
    </location>
    <ligand>
        <name>UDP-N-acetyl-alpha-D-muramoyl-L-alanyl-D-glutamate</name>
        <dbReference type="ChEBI" id="CHEBI:83900"/>
    </ligand>
</feature>
<keyword evidence="3 11" id="KW-0436">Ligase</keyword>
<feature type="domain" description="Mur ligase N-terminal catalytic" evidence="13">
    <location>
        <begin position="23"/>
        <end position="101"/>
    </location>
</feature>
<dbReference type="Gene3D" id="3.40.1190.10">
    <property type="entry name" value="Mur-like, catalytic domain"/>
    <property type="match status" value="1"/>
</dbReference>
<dbReference type="Gene3D" id="3.90.190.20">
    <property type="entry name" value="Mur ligase, C-terminal domain"/>
    <property type="match status" value="1"/>
</dbReference>
<dbReference type="InterPro" id="IPR018109">
    <property type="entry name" value="Folylpolyglutamate_synth_CS"/>
</dbReference>
<dbReference type="EMBL" id="CZVI01000001">
    <property type="protein sequence ID" value="CUS78185.1"/>
    <property type="molecule type" value="Genomic_DNA"/>
</dbReference>
<evidence type="ECO:0000256" key="4">
    <source>
        <dbReference type="ARBA" id="ARBA00022618"/>
    </source>
</evidence>
<organism evidence="17 18">
    <name type="scientific">Candidatus Kryptonium thompsonii</name>
    <dbReference type="NCBI Taxonomy" id="1633631"/>
    <lineage>
        <taxon>Bacteria</taxon>
        <taxon>Pseudomonadati</taxon>
        <taxon>Candidatus Kryptoniota</taxon>
        <taxon>Candidatus Kryptonium</taxon>
    </lineage>
</organism>
<feature type="binding site" evidence="11">
    <location>
        <begin position="115"/>
        <end position="121"/>
    </location>
    <ligand>
        <name>ATP</name>
        <dbReference type="ChEBI" id="CHEBI:30616"/>
    </ligand>
</feature>
<feature type="domain" description="Mur ligase central" evidence="15">
    <location>
        <begin position="113"/>
        <end position="313"/>
    </location>
</feature>
<evidence type="ECO:0000313" key="19">
    <source>
        <dbReference type="Proteomes" id="UP000182200"/>
    </source>
</evidence>
<keyword evidence="5 11" id="KW-0547">Nucleotide-binding</keyword>
<accession>A0A0P1M9P3</accession>
<dbReference type="GO" id="GO:0005524">
    <property type="term" value="F:ATP binding"/>
    <property type="evidence" value="ECO:0007669"/>
    <property type="project" value="UniProtKB-UniRule"/>
</dbReference>
<evidence type="ECO:0000256" key="6">
    <source>
        <dbReference type="ARBA" id="ARBA00022840"/>
    </source>
</evidence>
<feature type="binding site" evidence="11">
    <location>
        <position position="464"/>
    </location>
    <ligand>
        <name>meso-2,6-diaminopimelate</name>
        <dbReference type="ChEBI" id="CHEBI:57791"/>
    </ligand>
</feature>
<keyword evidence="10 11" id="KW-0961">Cell wall biogenesis/degradation</keyword>
<accession>A0A0N7MZ88</accession>
<dbReference type="PROSITE" id="PS01011">
    <property type="entry name" value="FOLYLPOLYGLU_SYNT_1"/>
    <property type="match status" value="1"/>
</dbReference>
<feature type="binding site" evidence="11">
    <location>
        <begin position="413"/>
        <end position="416"/>
    </location>
    <ligand>
        <name>meso-2,6-diaminopimelate</name>
        <dbReference type="ChEBI" id="CHEBI:57791"/>
    </ligand>
</feature>
<evidence type="ECO:0000256" key="11">
    <source>
        <dbReference type="HAMAP-Rule" id="MF_00208"/>
    </source>
</evidence>
<feature type="binding site" evidence="11">
    <location>
        <position position="184"/>
    </location>
    <ligand>
        <name>UDP-N-acetyl-alpha-D-muramoyl-L-alanyl-D-glutamate</name>
        <dbReference type="ChEBI" id="CHEBI:83900"/>
    </ligand>
</feature>
<comment type="function">
    <text evidence="11">Catalyzes the addition of meso-diaminopimelic acid to the nucleotide precursor UDP-N-acetylmuramoyl-L-alanyl-D-glutamate (UMAG) in the biosynthesis of bacterial cell-wall peptidoglycan.</text>
</comment>
<evidence type="ECO:0000259" key="14">
    <source>
        <dbReference type="Pfam" id="PF02875"/>
    </source>
</evidence>
<dbReference type="Proteomes" id="UP000182200">
    <property type="component" value="Unassembled WGS sequence"/>
</dbReference>
<dbReference type="NCBIfam" id="NF001124">
    <property type="entry name" value="PRK00139.1-2"/>
    <property type="match status" value="1"/>
</dbReference>
<dbReference type="OrthoDB" id="9800958at2"/>
<dbReference type="HAMAP" id="MF_00208">
    <property type="entry name" value="MurE"/>
    <property type="match status" value="1"/>
</dbReference>